<dbReference type="Pfam" id="PF08448">
    <property type="entry name" value="PAS_4"/>
    <property type="match status" value="1"/>
</dbReference>
<dbReference type="InterPro" id="IPR035965">
    <property type="entry name" value="PAS-like_dom_sf"/>
</dbReference>
<reference evidence="5 6" key="1">
    <citation type="submission" date="2017-01" db="EMBL/GenBank/DDBJ databases">
        <authorList>
            <person name="Mah S.A."/>
            <person name="Swanson W.J."/>
            <person name="Moy G.W."/>
            <person name="Vacquier V.D."/>
        </authorList>
    </citation>
    <scope>NUCLEOTIDE SEQUENCE [LARGE SCALE GENOMIC DNA]</scope>
    <source>
        <strain evidence="5 6">DSM 7027</strain>
    </source>
</reference>
<dbReference type="PANTHER" id="PTHR45138:SF9">
    <property type="entry name" value="DIGUANYLATE CYCLASE DGCM-RELATED"/>
    <property type="match status" value="1"/>
</dbReference>
<dbReference type="SUPFAM" id="SSF55785">
    <property type="entry name" value="PYP-like sensor domain (PAS domain)"/>
    <property type="match status" value="1"/>
</dbReference>
<dbReference type="STRING" id="49186.SAMN05421647_10119"/>
<dbReference type="PANTHER" id="PTHR45138">
    <property type="entry name" value="REGULATORY COMPONENTS OF SENSORY TRANSDUCTION SYSTEM"/>
    <property type="match status" value="1"/>
</dbReference>
<dbReference type="InterPro" id="IPR050469">
    <property type="entry name" value="Diguanylate_Cyclase"/>
</dbReference>
<proteinExistence type="predicted"/>
<dbReference type="eggNOG" id="COG3706">
    <property type="taxonomic scope" value="Bacteria"/>
</dbReference>
<dbReference type="FunFam" id="3.30.70.270:FF:000001">
    <property type="entry name" value="Diguanylate cyclase domain protein"/>
    <property type="match status" value="1"/>
</dbReference>
<dbReference type="NCBIfam" id="TIGR00254">
    <property type="entry name" value="GGDEF"/>
    <property type="match status" value="1"/>
</dbReference>
<dbReference type="Gene3D" id="3.30.450.20">
    <property type="entry name" value="PAS domain"/>
    <property type="match status" value="1"/>
</dbReference>
<dbReference type="RefSeq" id="WP_083702870.1">
    <property type="nucleotide sequence ID" value="NZ_FTMN01000001.1"/>
</dbReference>
<evidence type="ECO:0000259" key="4">
    <source>
        <dbReference type="PROSITE" id="PS50887"/>
    </source>
</evidence>
<dbReference type="InterPro" id="IPR000160">
    <property type="entry name" value="GGDEF_dom"/>
</dbReference>
<dbReference type="InterPro" id="IPR043128">
    <property type="entry name" value="Rev_trsase/Diguanyl_cyclase"/>
</dbReference>
<evidence type="ECO:0000256" key="1">
    <source>
        <dbReference type="ARBA" id="ARBA00001946"/>
    </source>
</evidence>
<dbReference type="EMBL" id="FTMN01000001">
    <property type="protein sequence ID" value="SIP87176.1"/>
    <property type="molecule type" value="Genomic_DNA"/>
</dbReference>
<dbReference type="AlphaFoldDB" id="A0A1N6N537"/>
<dbReference type="GO" id="GO:0005886">
    <property type="term" value="C:plasma membrane"/>
    <property type="evidence" value="ECO:0007669"/>
    <property type="project" value="TreeGrafter"/>
</dbReference>
<dbReference type="SMART" id="SM00267">
    <property type="entry name" value="GGDEF"/>
    <property type="match status" value="1"/>
</dbReference>
<dbReference type="SUPFAM" id="SSF55073">
    <property type="entry name" value="Nucleotide cyclase"/>
    <property type="match status" value="1"/>
</dbReference>
<evidence type="ECO:0000313" key="6">
    <source>
        <dbReference type="Proteomes" id="UP000186895"/>
    </source>
</evidence>
<dbReference type="GO" id="GO:0052621">
    <property type="term" value="F:diguanylate cyclase activity"/>
    <property type="evidence" value="ECO:0007669"/>
    <property type="project" value="UniProtKB-EC"/>
</dbReference>
<keyword evidence="6" id="KW-1185">Reference proteome</keyword>
<dbReference type="Pfam" id="PF00990">
    <property type="entry name" value="GGDEF"/>
    <property type="match status" value="1"/>
</dbReference>
<evidence type="ECO:0000256" key="2">
    <source>
        <dbReference type="ARBA" id="ARBA00012528"/>
    </source>
</evidence>
<comment type="catalytic activity">
    <reaction evidence="3">
        <text>2 GTP = 3',3'-c-di-GMP + 2 diphosphate</text>
        <dbReference type="Rhea" id="RHEA:24898"/>
        <dbReference type="ChEBI" id="CHEBI:33019"/>
        <dbReference type="ChEBI" id="CHEBI:37565"/>
        <dbReference type="ChEBI" id="CHEBI:58805"/>
        <dbReference type="EC" id="2.7.7.65"/>
    </reaction>
</comment>
<gene>
    <name evidence="5" type="ORF">SAMN05421647_10119</name>
</gene>
<dbReference type="EC" id="2.7.7.65" evidence="2"/>
<dbReference type="GO" id="GO:1902201">
    <property type="term" value="P:negative regulation of bacterial-type flagellum-dependent cell motility"/>
    <property type="evidence" value="ECO:0007669"/>
    <property type="project" value="TreeGrafter"/>
</dbReference>
<feature type="domain" description="GGDEF" evidence="4">
    <location>
        <begin position="189"/>
        <end position="322"/>
    </location>
</feature>
<evidence type="ECO:0000313" key="5">
    <source>
        <dbReference type="EMBL" id="SIP87176.1"/>
    </source>
</evidence>
<protein>
    <recommendedName>
        <fullName evidence="2">diguanylate cyclase</fullName>
        <ecNumber evidence="2">2.7.7.65</ecNumber>
    </recommendedName>
</protein>
<dbReference type="PROSITE" id="PS50887">
    <property type="entry name" value="GGDEF"/>
    <property type="match status" value="1"/>
</dbReference>
<dbReference type="GO" id="GO:0043709">
    <property type="term" value="P:cell adhesion involved in single-species biofilm formation"/>
    <property type="evidence" value="ECO:0007669"/>
    <property type="project" value="TreeGrafter"/>
</dbReference>
<dbReference type="Gene3D" id="3.30.70.270">
    <property type="match status" value="1"/>
</dbReference>
<name>A0A1N6N537_9GAMM</name>
<dbReference type="CDD" id="cd01949">
    <property type="entry name" value="GGDEF"/>
    <property type="match status" value="1"/>
</dbReference>
<dbReference type="InterPro" id="IPR013656">
    <property type="entry name" value="PAS_4"/>
</dbReference>
<evidence type="ECO:0000256" key="3">
    <source>
        <dbReference type="ARBA" id="ARBA00034247"/>
    </source>
</evidence>
<organism evidence="5 6">
    <name type="scientific">Marinobacterium stanieri</name>
    <dbReference type="NCBI Taxonomy" id="49186"/>
    <lineage>
        <taxon>Bacteria</taxon>
        <taxon>Pseudomonadati</taxon>
        <taxon>Pseudomonadota</taxon>
        <taxon>Gammaproteobacteria</taxon>
        <taxon>Oceanospirillales</taxon>
        <taxon>Oceanospirillaceae</taxon>
        <taxon>Marinobacterium</taxon>
    </lineage>
</organism>
<comment type="cofactor">
    <cofactor evidence="1">
        <name>Mg(2+)</name>
        <dbReference type="ChEBI" id="CHEBI:18420"/>
    </cofactor>
</comment>
<accession>A0A1N6N537</accession>
<dbReference type="Proteomes" id="UP000186895">
    <property type="component" value="Unassembled WGS sequence"/>
</dbReference>
<sequence>MMNHPNTALNMEELHWQLGLLQNLDVGLIVLDADYRVHLWNSFMANHSGIRDAAAQGKRLDELFKGFPARWFQRKLESVFLLRSQAFITWEERPYLFKFKPYHPITGLAEFMYQNVTLIPLTSPSGTVTHVGIMVYDMTSAAMSQKGLHQANEALARLSRTDRLSGLANRGHWESCLEQEFERFIRTQRPSSLVMMDVDHFKRINDTYGHQAGDEVIKALSAMLMSHARTTDLPGRYGGEEFGVLLVDTTSQNALNFAERLRKAVEAMIVRHNGNTIQFTVSIGVEETRNEHQSHEGWMRATDSALYHSKESGRNRTTLAEDLE</sequence>
<dbReference type="InterPro" id="IPR029787">
    <property type="entry name" value="Nucleotide_cyclase"/>
</dbReference>